<dbReference type="EMBL" id="CADCTQ010000414">
    <property type="protein sequence ID" value="CAA9295579.1"/>
    <property type="molecule type" value="Genomic_DNA"/>
</dbReference>
<gene>
    <name evidence="1" type="ORF">AVDCRST_MAG56-5087</name>
</gene>
<dbReference type="AlphaFoldDB" id="A0A6J4K5M5"/>
<accession>A0A6J4K5M5</accession>
<protein>
    <submittedName>
        <fullName evidence="1">Uncharacterized protein</fullName>
    </submittedName>
</protein>
<sequence>MPGNPVIQRLIRPKPSVKYFFLCRRAAPPRHAYFCRQKVQRQ</sequence>
<name>A0A6J4K5M5_9SPHI</name>
<evidence type="ECO:0000313" key="1">
    <source>
        <dbReference type="EMBL" id="CAA9295579.1"/>
    </source>
</evidence>
<reference evidence="1" key="1">
    <citation type="submission" date="2020-02" db="EMBL/GenBank/DDBJ databases">
        <authorList>
            <person name="Meier V. D."/>
        </authorList>
    </citation>
    <scope>NUCLEOTIDE SEQUENCE</scope>
    <source>
        <strain evidence="1">AVDCRST_MAG56</strain>
    </source>
</reference>
<proteinExistence type="predicted"/>
<organism evidence="1">
    <name type="scientific">uncultured Cytophagales bacterium</name>
    <dbReference type="NCBI Taxonomy" id="158755"/>
    <lineage>
        <taxon>Bacteria</taxon>
        <taxon>Pseudomonadati</taxon>
        <taxon>Bacteroidota</taxon>
        <taxon>Sphingobacteriia</taxon>
        <taxon>Sphingobacteriales</taxon>
        <taxon>environmental samples</taxon>
    </lineage>
</organism>